<dbReference type="GO" id="GO:0071111">
    <property type="term" value="F:cyclic-guanylate-specific phosphodiesterase activity"/>
    <property type="evidence" value="ECO:0007669"/>
    <property type="project" value="InterPro"/>
</dbReference>
<keyword evidence="3" id="KW-1185">Reference proteome</keyword>
<dbReference type="PANTHER" id="PTHR33121">
    <property type="entry name" value="CYCLIC DI-GMP PHOSPHODIESTERASE PDEF"/>
    <property type="match status" value="1"/>
</dbReference>
<dbReference type="Gene3D" id="3.20.20.450">
    <property type="entry name" value="EAL domain"/>
    <property type="match status" value="1"/>
</dbReference>
<dbReference type="PROSITE" id="PS50883">
    <property type="entry name" value="EAL"/>
    <property type="match status" value="1"/>
</dbReference>
<dbReference type="CDD" id="cd01948">
    <property type="entry name" value="EAL"/>
    <property type="match status" value="1"/>
</dbReference>
<name>A0A7W9E7D2_9CAUL</name>
<dbReference type="SUPFAM" id="SSF141868">
    <property type="entry name" value="EAL domain-like"/>
    <property type="match status" value="1"/>
</dbReference>
<dbReference type="RefSeq" id="WP_164461903.1">
    <property type="nucleotide sequence ID" value="NZ_JACIJB010000006.1"/>
</dbReference>
<dbReference type="InterPro" id="IPR050706">
    <property type="entry name" value="Cyclic-di-GMP_PDE-like"/>
</dbReference>
<sequence length="530" mass="57423">MALNSRLLGLAFASADTLVEIDGEGRIVLAMGAAPATGHAPEANWTGRTLTDLFEPRSAGRLKQALANLTPGNRSDPLDLLYDLGDGAFRRVRSRLFSLPELAPHCSCALTWQGQPFSLEPTADTPLVTRDDLMRQTSSLLAKQGPDPLTLAFVDVTGLDQVAGDQLETLKTRLHSALQSVSVDGTSASHLAGSAYALLRRDSDGSAVEDAIHNVAALEGVDVSADIRQVELSPGVDRQATLRAMRHALEVCIANGAMDDPDITFKNTLDRTLVQMDSFRTMVKARDFALHYQPIVDLKSGVTHHFEALARIPGCDGPESTIRLAETLALIESFDLVVAEKAIQQMLQPGYGLTRVAVNVSAGSLATDTYGEALMRLTANHGDIRRRLSLEVTETATILDLPGTQRRLARLRQAGFRVFLDDFGVGASSFDHLNHLTVDGVKIDGAFVMRAIEDDKSRTLIRHLVEMCGGLDLKTVAERVETGEVAELMLKLGVHLGQGWFFGKPEPQPRLERPTLAATSRRRGAVESWG</sequence>
<proteinExistence type="predicted"/>
<organism evidence="2 3">
    <name type="scientific">Brevundimonas halotolerans</name>
    <dbReference type="NCBI Taxonomy" id="69670"/>
    <lineage>
        <taxon>Bacteria</taxon>
        <taxon>Pseudomonadati</taxon>
        <taxon>Pseudomonadota</taxon>
        <taxon>Alphaproteobacteria</taxon>
        <taxon>Caulobacterales</taxon>
        <taxon>Caulobacteraceae</taxon>
        <taxon>Brevundimonas</taxon>
    </lineage>
</organism>
<feature type="domain" description="EAL" evidence="1">
    <location>
        <begin position="272"/>
        <end position="519"/>
    </location>
</feature>
<dbReference type="EMBL" id="JACIJB010000006">
    <property type="protein sequence ID" value="MBB5660893.1"/>
    <property type="molecule type" value="Genomic_DNA"/>
</dbReference>
<gene>
    <name evidence="2" type="ORF">FHS65_001646</name>
</gene>
<dbReference type="PANTHER" id="PTHR33121:SF79">
    <property type="entry name" value="CYCLIC DI-GMP PHOSPHODIESTERASE PDED-RELATED"/>
    <property type="match status" value="1"/>
</dbReference>
<comment type="caution">
    <text evidence="2">The sequence shown here is derived from an EMBL/GenBank/DDBJ whole genome shotgun (WGS) entry which is preliminary data.</text>
</comment>
<reference evidence="2 3" key="1">
    <citation type="submission" date="2020-08" db="EMBL/GenBank/DDBJ databases">
        <title>Genomic Encyclopedia of Type Strains, Phase IV (KMG-IV): sequencing the most valuable type-strain genomes for metagenomic binning, comparative biology and taxonomic classification.</title>
        <authorList>
            <person name="Goeker M."/>
        </authorList>
    </citation>
    <scope>NUCLEOTIDE SEQUENCE [LARGE SCALE GENOMIC DNA]</scope>
    <source>
        <strain evidence="2 3">DSM 24448</strain>
    </source>
</reference>
<dbReference type="AlphaFoldDB" id="A0A7W9E7D2"/>
<dbReference type="Gene3D" id="3.30.450.20">
    <property type="entry name" value="PAS domain"/>
    <property type="match status" value="1"/>
</dbReference>
<dbReference type="InterPro" id="IPR035919">
    <property type="entry name" value="EAL_sf"/>
</dbReference>
<evidence type="ECO:0000259" key="1">
    <source>
        <dbReference type="PROSITE" id="PS50883"/>
    </source>
</evidence>
<dbReference type="InterPro" id="IPR001633">
    <property type="entry name" value="EAL_dom"/>
</dbReference>
<dbReference type="SMART" id="SM00052">
    <property type="entry name" value="EAL"/>
    <property type="match status" value="1"/>
</dbReference>
<evidence type="ECO:0000313" key="2">
    <source>
        <dbReference type="EMBL" id="MBB5660893.1"/>
    </source>
</evidence>
<dbReference type="Pfam" id="PF00563">
    <property type="entry name" value="EAL"/>
    <property type="match status" value="1"/>
</dbReference>
<protein>
    <submittedName>
        <fullName evidence="2">EAL domain-containing protein (Putative c-di-GMP-specific phosphodiesterase class I)</fullName>
    </submittedName>
</protein>
<dbReference type="Proteomes" id="UP000548978">
    <property type="component" value="Unassembled WGS sequence"/>
</dbReference>
<evidence type="ECO:0000313" key="3">
    <source>
        <dbReference type="Proteomes" id="UP000548978"/>
    </source>
</evidence>
<accession>A0A7W9E7D2</accession>